<keyword evidence="2" id="KW-1003">Cell membrane</keyword>
<evidence type="ECO:0000256" key="7">
    <source>
        <dbReference type="ARBA" id="ARBA00035585"/>
    </source>
</evidence>
<evidence type="ECO:0000256" key="4">
    <source>
        <dbReference type="ARBA" id="ARBA00022989"/>
    </source>
</evidence>
<name>A0A6J6H8W2_9ZZZZ</name>
<organism evidence="9">
    <name type="scientific">freshwater metagenome</name>
    <dbReference type="NCBI Taxonomy" id="449393"/>
    <lineage>
        <taxon>unclassified sequences</taxon>
        <taxon>metagenomes</taxon>
        <taxon>ecological metagenomes</taxon>
    </lineage>
</organism>
<dbReference type="EMBL" id="CAEZUU010000037">
    <property type="protein sequence ID" value="CAB4608963.1"/>
    <property type="molecule type" value="Genomic_DNA"/>
</dbReference>
<keyword evidence="3 8" id="KW-0812">Transmembrane</keyword>
<reference evidence="9" key="1">
    <citation type="submission" date="2020-05" db="EMBL/GenBank/DDBJ databases">
        <authorList>
            <person name="Chiriac C."/>
            <person name="Salcher M."/>
            <person name="Ghai R."/>
            <person name="Kavagutti S V."/>
        </authorList>
    </citation>
    <scope>NUCLEOTIDE SEQUENCE</scope>
</reference>
<evidence type="ECO:0000256" key="2">
    <source>
        <dbReference type="ARBA" id="ARBA00022475"/>
    </source>
</evidence>
<dbReference type="Pfam" id="PF02537">
    <property type="entry name" value="CRCB"/>
    <property type="match status" value="1"/>
</dbReference>
<evidence type="ECO:0000256" key="1">
    <source>
        <dbReference type="ARBA" id="ARBA00004651"/>
    </source>
</evidence>
<comment type="catalytic activity">
    <reaction evidence="7">
        <text>fluoride(in) = fluoride(out)</text>
        <dbReference type="Rhea" id="RHEA:76159"/>
        <dbReference type="ChEBI" id="CHEBI:17051"/>
    </reaction>
    <physiologicalReaction direction="left-to-right" evidence="7">
        <dbReference type="Rhea" id="RHEA:76160"/>
    </physiologicalReaction>
</comment>
<feature type="transmembrane region" description="Helical" evidence="8">
    <location>
        <begin position="32"/>
        <end position="51"/>
    </location>
</feature>
<sequence length="121" mass="12810">MLSTARIIRLTFLGGALGTAARFTLSLTLGDVPSIILVNLLGAALLGWFNGNPKNNTDDFNTFWKVGFTGGFTTMSAFASFTVLYMQVLGIWAALATVVISALGLAAYALAFNISKKKARA</sequence>
<dbReference type="AlphaFoldDB" id="A0A6J6H8W2"/>
<protein>
    <submittedName>
        <fullName evidence="9">Unannotated protein</fullName>
    </submittedName>
</protein>
<evidence type="ECO:0000313" key="9">
    <source>
        <dbReference type="EMBL" id="CAB4608963.1"/>
    </source>
</evidence>
<dbReference type="InterPro" id="IPR003691">
    <property type="entry name" value="FluC"/>
</dbReference>
<evidence type="ECO:0000256" key="5">
    <source>
        <dbReference type="ARBA" id="ARBA00023136"/>
    </source>
</evidence>
<feature type="transmembrane region" description="Helical" evidence="8">
    <location>
        <begin position="91"/>
        <end position="111"/>
    </location>
</feature>
<evidence type="ECO:0000256" key="8">
    <source>
        <dbReference type="SAM" id="Phobius"/>
    </source>
</evidence>
<dbReference type="GO" id="GO:0005886">
    <property type="term" value="C:plasma membrane"/>
    <property type="evidence" value="ECO:0007669"/>
    <property type="project" value="UniProtKB-SubCell"/>
</dbReference>
<comment type="similarity">
    <text evidence="6">Belongs to the fluoride channel Fluc/FEX (TC 1.A.43) family.</text>
</comment>
<accession>A0A6J6H8W2</accession>
<gene>
    <name evidence="9" type="ORF">UFOPK1857_00283</name>
</gene>
<comment type="subcellular location">
    <subcellularLocation>
        <location evidence="1">Cell membrane</location>
        <topology evidence="1">Multi-pass membrane protein</topology>
    </subcellularLocation>
</comment>
<evidence type="ECO:0000256" key="6">
    <source>
        <dbReference type="ARBA" id="ARBA00035120"/>
    </source>
</evidence>
<evidence type="ECO:0000256" key="3">
    <source>
        <dbReference type="ARBA" id="ARBA00022692"/>
    </source>
</evidence>
<feature type="transmembrane region" description="Helical" evidence="8">
    <location>
        <begin position="63"/>
        <end position="85"/>
    </location>
</feature>
<keyword evidence="5 8" id="KW-0472">Membrane</keyword>
<keyword evidence="4 8" id="KW-1133">Transmembrane helix</keyword>
<proteinExistence type="inferred from homology"/>